<comment type="caution">
    <text evidence="2">The sequence shown here is derived from an EMBL/GenBank/DDBJ whole genome shotgun (WGS) entry which is preliminary data.</text>
</comment>
<organism evidence="2 3">
    <name type="scientific">Methylovirgula ligni</name>
    <dbReference type="NCBI Taxonomy" id="569860"/>
    <lineage>
        <taxon>Bacteria</taxon>
        <taxon>Pseudomonadati</taxon>
        <taxon>Pseudomonadota</taxon>
        <taxon>Alphaproteobacteria</taxon>
        <taxon>Hyphomicrobiales</taxon>
        <taxon>Beijerinckiaceae</taxon>
        <taxon>Methylovirgula</taxon>
    </lineage>
</organism>
<dbReference type="PROSITE" id="PS50995">
    <property type="entry name" value="HTH_MARR_2"/>
    <property type="match status" value="1"/>
</dbReference>
<keyword evidence="2" id="KW-0238">DNA-binding</keyword>
<dbReference type="InterPro" id="IPR036388">
    <property type="entry name" value="WH-like_DNA-bd_sf"/>
</dbReference>
<dbReference type="GO" id="GO:0003677">
    <property type="term" value="F:DNA binding"/>
    <property type="evidence" value="ECO:0007669"/>
    <property type="project" value="UniProtKB-KW"/>
</dbReference>
<accession>A0A3D9YYA6</accession>
<dbReference type="InterPro" id="IPR000835">
    <property type="entry name" value="HTH_MarR-typ"/>
</dbReference>
<reference evidence="2 3" key="1">
    <citation type="submission" date="2018-08" db="EMBL/GenBank/DDBJ databases">
        <title>Genomic Encyclopedia of Type Strains, Phase IV (KMG-IV): sequencing the most valuable type-strain genomes for metagenomic binning, comparative biology and taxonomic classification.</title>
        <authorList>
            <person name="Goeker M."/>
        </authorList>
    </citation>
    <scope>NUCLEOTIDE SEQUENCE [LARGE SCALE GENOMIC DNA]</scope>
    <source>
        <strain evidence="2 3">BW863</strain>
    </source>
</reference>
<dbReference type="InterPro" id="IPR039422">
    <property type="entry name" value="MarR/SlyA-like"/>
</dbReference>
<dbReference type="SMART" id="SM00347">
    <property type="entry name" value="HTH_MARR"/>
    <property type="match status" value="1"/>
</dbReference>
<dbReference type="RefSeq" id="WP_115836317.1">
    <property type="nucleotide sequence ID" value="NZ_CP025086.1"/>
</dbReference>
<evidence type="ECO:0000259" key="1">
    <source>
        <dbReference type="PROSITE" id="PS50995"/>
    </source>
</evidence>
<dbReference type="Proteomes" id="UP000256900">
    <property type="component" value="Unassembled WGS sequence"/>
</dbReference>
<dbReference type="PANTHER" id="PTHR33164">
    <property type="entry name" value="TRANSCRIPTIONAL REGULATOR, MARR FAMILY"/>
    <property type="match status" value="1"/>
</dbReference>
<dbReference type="EMBL" id="QUMO01000002">
    <property type="protein sequence ID" value="REF87355.1"/>
    <property type="molecule type" value="Genomic_DNA"/>
</dbReference>
<evidence type="ECO:0000313" key="3">
    <source>
        <dbReference type="Proteomes" id="UP000256900"/>
    </source>
</evidence>
<dbReference type="InterPro" id="IPR036390">
    <property type="entry name" value="WH_DNA-bd_sf"/>
</dbReference>
<dbReference type="GO" id="GO:0006950">
    <property type="term" value="P:response to stress"/>
    <property type="evidence" value="ECO:0007669"/>
    <property type="project" value="TreeGrafter"/>
</dbReference>
<dbReference type="SUPFAM" id="SSF46785">
    <property type="entry name" value="Winged helix' DNA-binding domain"/>
    <property type="match status" value="1"/>
</dbReference>
<dbReference type="Gene3D" id="1.10.10.10">
    <property type="entry name" value="Winged helix-like DNA-binding domain superfamily/Winged helix DNA-binding domain"/>
    <property type="match status" value="1"/>
</dbReference>
<evidence type="ECO:0000313" key="2">
    <source>
        <dbReference type="EMBL" id="REF87355.1"/>
    </source>
</evidence>
<feature type="domain" description="HTH marR-type" evidence="1">
    <location>
        <begin position="7"/>
        <end position="145"/>
    </location>
</feature>
<dbReference type="Pfam" id="PF12802">
    <property type="entry name" value="MarR_2"/>
    <property type="match status" value="1"/>
</dbReference>
<sequence length="145" mass="16446">MTEEKRREELKSPLRPTQEDYEALSDFRYSIRCFLEFSENAARNAGLTPQQHQALLAVRGFPPGTAVTIGDLAERLRIRHHSAVELVDRLVDADLLLRRPDALDNRRVLLSLSDAAADILSQLSAVHLDELSRLRPVLKGILRRI</sequence>
<name>A0A3D9YYA6_9HYPH</name>
<proteinExistence type="predicted"/>
<dbReference type="AlphaFoldDB" id="A0A3D9YYA6"/>
<dbReference type="OrthoDB" id="9807800at2"/>
<protein>
    <submittedName>
        <fullName evidence="2">DNA-binding MarR family transcriptional regulator</fullName>
    </submittedName>
</protein>
<dbReference type="GO" id="GO:0003700">
    <property type="term" value="F:DNA-binding transcription factor activity"/>
    <property type="evidence" value="ECO:0007669"/>
    <property type="project" value="InterPro"/>
</dbReference>
<gene>
    <name evidence="2" type="ORF">DES32_0975</name>
</gene>
<dbReference type="PANTHER" id="PTHR33164:SF104">
    <property type="entry name" value="TRANSCRIPTIONAL REGULATORY PROTEIN"/>
    <property type="match status" value="1"/>
</dbReference>
<keyword evidence="3" id="KW-1185">Reference proteome</keyword>